<gene>
    <name evidence="2" type="ORF">IAA54_02355</name>
</gene>
<dbReference type="PANTHER" id="PTHR34980">
    <property type="entry name" value="INNER MEMBRANE PROTEIN-RELATED-RELATED"/>
    <property type="match status" value="1"/>
</dbReference>
<organism evidence="2 3">
    <name type="scientific">Candidatus Gallacutalibacter pullicola</name>
    <dbReference type="NCBI Taxonomy" id="2840830"/>
    <lineage>
        <taxon>Bacteria</taxon>
        <taxon>Bacillati</taxon>
        <taxon>Bacillota</taxon>
        <taxon>Clostridia</taxon>
        <taxon>Eubacteriales</taxon>
        <taxon>Candidatus Gallacutalibacter</taxon>
    </lineage>
</organism>
<protein>
    <submittedName>
        <fullName evidence="2">DUF805 domain-containing protein</fullName>
    </submittedName>
</protein>
<evidence type="ECO:0000313" key="3">
    <source>
        <dbReference type="Proteomes" id="UP000886785"/>
    </source>
</evidence>
<feature type="transmembrane region" description="Helical" evidence="1">
    <location>
        <begin position="26"/>
        <end position="43"/>
    </location>
</feature>
<dbReference type="AlphaFoldDB" id="A0A9D1J0J5"/>
<keyword evidence="1" id="KW-0812">Transmembrane</keyword>
<proteinExistence type="predicted"/>
<sequence>MEFLQPYINMWKNYAVFSGRSRRRDYWMAQLVNIIVSFILGILSGFADFFLILVGLYSLALIVPSLSLTWRRLHDIGKSGGWFFISFVPAVGGIILLVFTCMDSQPGMNAYGPNPKGM</sequence>
<reference evidence="2" key="2">
    <citation type="journal article" date="2021" name="PeerJ">
        <title>Extensive microbial diversity within the chicken gut microbiome revealed by metagenomics and culture.</title>
        <authorList>
            <person name="Gilroy R."/>
            <person name="Ravi A."/>
            <person name="Getino M."/>
            <person name="Pursley I."/>
            <person name="Horton D.L."/>
            <person name="Alikhan N.F."/>
            <person name="Baker D."/>
            <person name="Gharbi K."/>
            <person name="Hall N."/>
            <person name="Watson M."/>
            <person name="Adriaenssens E.M."/>
            <person name="Foster-Nyarko E."/>
            <person name="Jarju S."/>
            <person name="Secka A."/>
            <person name="Antonio M."/>
            <person name="Oren A."/>
            <person name="Chaudhuri R.R."/>
            <person name="La Ragione R."/>
            <person name="Hildebrand F."/>
            <person name="Pallen M.J."/>
        </authorList>
    </citation>
    <scope>NUCLEOTIDE SEQUENCE</scope>
    <source>
        <strain evidence="2">ChiSjej1B19-7085</strain>
    </source>
</reference>
<dbReference type="PANTHER" id="PTHR34980:SF2">
    <property type="entry name" value="INNER MEMBRANE PROTEIN YHAH-RELATED"/>
    <property type="match status" value="1"/>
</dbReference>
<dbReference type="InterPro" id="IPR008523">
    <property type="entry name" value="DUF805"/>
</dbReference>
<dbReference type="EMBL" id="DVHF01000032">
    <property type="protein sequence ID" value="HIR56482.1"/>
    <property type="molecule type" value="Genomic_DNA"/>
</dbReference>
<evidence type="ECO:0000256" key="1">
    <source>
        <dbReference type="SAM" id="Phobius"/>
    </source>
</evidence>
<dbReference type="Pfam" id="PF05656">
    <property type="entry name" value="DUF805"/>
    <property type="match status" value="1"/>
</dbReference>
<accession>A0A9D1J0J5</accession>
<dbReference type="Proteomes" id="UP000886785">
    <property type="component" value="Unassembled WGS sequence"/>
</dbReference>
<dbReference type="GO" id="GO:0005886">
    <property type="term" value="C:plasma membrane"/>
    <property type="evidence" value="ECO:0007669"/>
    <property type="project" value="TreeGrafter"/>
</dbReference>
<keyword evidence="1" id="KW-1133">Transmembrane helix</keyword>
<name>A0A9D1J0J5_9FIRM</name>
<feature type="transmembrane region" description="Helical" evidence="1">
    <location>
        <begin position="82"/>
        <end position="99"/>
    </location>
</feature>
<evidence type="ECO:0000313" key="2">
    <source>
        <dbReference type="EMBL" id="HIR56482.1"/>
    </source>
</evidence>
<keyword evidence="1" id="KW-0472">Membrane</keyword>
<feature type="transmembrane region" description="Helical" evidence="1">
    <location>
        <begin position="49"/>
        <end position="70"/>
    </location>
</feature>
<reference evidence="2" key="1">
    <citation type="submission" date="2020-10" db="EMBL/GenBank/DDBJ databases">
        <authorList>
            <person name="Gilroy R."/>
        </authorList>
    </citation>
    <scope>NUCLEOTIDE SEQUENCE</scope>
    <source>
        <strain evidence="2">ChiSjej1B19-7085</strain>
    </source>
</reference>
<comment type="caution">
    <text evidence="2">The sequence shown here is derived from an EMBL/GenBank/DDBJ whole genome shotgun (WGS) entry which is preliminary data.</text>
</comment>